<dbReference type="PANTHER" id="PTHR42760">
    <property type="entry name" value="SHORT-CHAIN DEHYDROGENASES/REDUCTASES FAMILY MEMBER"/>
    <property type="match status" value="1"/>
</dbReference>
<comment type="catalytic activity">
    <reaction evidence="4">
        <text>(2R,3S)-2,3-dihydroxy-2,3-dihydro-p-cumate + NAD(+) = 2,3-dihydroxy-p-cumate + NADH + H(+)</text>
        <dbReference type="Rhea" id="RHEA:23772"/>
        <dbReference type="ChEBI" id="CHEBI:15378"/>
        <dbReference type="ChEBI" id="CHEBI:36647"/>
        <dbReference type="ChEBI" id="CHEBI:57540"/>
        <dbReference type="ChEBI" id="CHEBI:57945"/>
        <dbReference type="ChEBI" id="CHEBI:58420"/>
        <dbReference type="EC" id="1.3.1.58"/>
    </reaction>
</comment>
<evidence type="ECO:0000256" key="2">
    <source>
        <dbReference type="ARBA" id="ARBA00023002"/>
    </source>
</evidence>
<dbReference type="PRINTS" id="PR00080">
    <property type="entry name" value="SDRFAMILY"/>
</dbReference>
<evidence type="ECO:0000256" key="6">
    <source>
        <dbReference type="ARBA" id="ARBA00066455"/>
    </source>
</evidence>
<dbReference type="Gene3D" id="3.40.50.720">
    <property type="entry name" value="NAD(P)-binding Rossmann-like Domain"/>
    <property type="match status" value="1"/>
</dbReference>
<dbReference type="STRING" id="135739.BTO32_01020"/>
<dbReference type="InterPro" id="IPR057326">
    <property type="entry name" value="KR_dom"/>
</dbReference>
<evidence type="ECO:0000256" key="5">
    <source>
        <dbReference type="ARBA" id="ARBA00060518"/>
    </source>
</evidence>
<gene>
    <name evidence="9" type="primary">fabG</name>
    <name evidence="9" type="ORF">BTO32_01020</name>
</gene>
<name>A0A1V2DWK7_9GAMM</name>
<dbReference type="EMBL" id="MSCW01000001">
    <property type="protein sequence ID" value="ONF45093.1"/>
    <property type="molecule type" value="Genomic_DNA"/>
</dbReference>
<dbReference type="PROSITE" id="PS00061">
    <property type="entry name" value="ADH_SHORT"/>
    <property type="match status" value="1"/>
</dbReference>
<evidence type="ECO:0000256" key="4">
    <source>
        <dbReference type="ARBA" id="ARBA00050226"/>
    </source>
</evidence>
<comment type="caution">
    <text evidence="9">The sequence shown here is derived from an EMBL/GenBank/DDBJ whole genome shotgun (WGS) entry which is preliminary data.</text>
</comment>
<dbReference type="AlphaFoldDB" id="A0A1V2DWK7"/>
<keyword evidence="2" id="KW-0560">Oxidoreductase</keyword>
<dbReference type="Pfam" id="PF13561">
    <property type="entry name" value="adh_short_C2"/>
    <property type="match status" value="1"/>
</dbReference>
<organism evidence="9 10">
    <name type="scientific">Marinobacter lutaoensis</name>
    <dbReference type="NCBI Taxonomy" id="135739"/>
    <lineage>
        <taxon>Bacteria</taxon>
        <taxon>Pseudomonadati</taxon>
        <taxon>Pseudomonadota</taxon>
        <taxon>Gammaproteobacteria</taxon>
        <taxon>Pseudomonadales</taxon>
        <taxon>Marinobacteraceae</taxon>
        <taxon>Marinobacter</taxon>
    </lineage>
</organism>
<evidence type="ECO:0000256" key="3">
    <source>
        <dbReference type="ARBA" id="ARBA00042907"/>
    </source>
</evidence>
<dbReference type="RefSeq" id="WP_076722588.1">
    <property type="nucleotide sequence ID" value="NZ_JABWTC010000002.1"/>
</dbReference>
<keyword evidence="10" id="KW-1185">Reference proteome</keyword>
<comment type="pathway">
    <text evidence="5">Aromatic compound metabolism; p-cumate degradation; acetaldehyde and pyruvate from p-cumate: step 2/7.</text>
</comment>
<dbReference type="InterPro" id="IPR002347">
    <property type="entry name" value="SDR_fam"/>
</dbReference>
<dbReference type="GO" id="GO:0016616">
    <property type="term" value="F:oxidoreductase activity, acting on the CH-OH group of donors, NAD or NADP as acceptor"/>
    <property type="evidence" value="ECO:0007669"/>
    <property type="project" value="TreeGrafter"/>
</dbReference>
<evidence type="ECO:0000313" key="9">
    <source>
        <dbReference type="EMBL" id="ONF45093.1"/>
    </source>
</evidence>
<dbReference type="OrthoDB" id="9804774at2"/>
<comment type="similarity">
    <text evidence="1">Belongs to the short-chain dehydrogenases/reductases (SDR) family.</text>
</comment>
<feature type="domain" description="Ketoreductase" evidence="8">
    <location>
        <begin position="6"/>
        <end position="194"/>
    </location>
</feature>
<dbReference type="GO" id="GO:0018511">
    <property type="term" value="F:2,3-dihydroxy-2,3-dihydro-p-cumate dehydrogenase activity"/>
    <property type="evidence" value="ECO:0007669"/>
    <property type="project" value="UniProtKB-EC"/>
</dbReference>
<dbReference type="Proteomes" id="UP000189339">
    <property type="component" value="Unassembled WGS sequence"/>
</dbReference>
<reference evidence="9 10" key="1">
    <citation type="submission" date="2016-12" db="EMBL/GenBank/DDBJ databases">
        <title>Marinobacter lutaoensis whole genome sequencing.</title>
        <authorList>
            <person name="Verma A."/>
            <person name="Krishnamurthi S."/>
        </authorList>
    </citation>
    <scope>NUCLEOTIDE SEQUENCE [LARGE SCALE GENOMIC DNA]</scope>
    <source>
        <strain evidence="9 10">T5054</strain>
    </source>
</reference>
<dbReference type="PANTHER" id="PTHR42760:SF135">
    <property type="entry name" value="BLL7886 PROTEIN"/>
    <property type="match status" value="1"/>
</dbReference>
<evidence type="ECO:0000313" key="10">
    <source>
        <dbReference type="Proteomes" id="UP000189339"/>
    </source>
</evidence>
<dbReference type="FunFam" id="3.40.50.720:FF:000173">
    <property type="entry name" value="3-oxoacyl-[acyl-carrier protein] reductase"/>
    <property type="match status" value="1"/>
</dbReference>
<dbReference type="EC" id="1.3.1.58" evidence="6"/>
<evidence type="ECO:0000256" key="1">
    <source>
        <dbReference type="ARBA" id="ARBA00006484"/>
    </source>
</evidence>
<dbReference type="NCBIfam" id="NF006072">
    <property type="entry name" value="PRK08217.1"/>
    <property type="match status" value="1"/>
</dbReference>
<proteinExistence type="inferred from homology"/>
<evidence type="ECO:0000259" key="8">
    <source>
        <dbReference type="SMART" id="SM00822"/>
    </source>
</evidence>
<dbReference type="PRINTS" id="PR00081">
    <property type="entry name" value="GDHRDH"/>
</dbReference>
<sequence>MKLQDSVIAITGGGQGLGRAMAEYLAARGARLALIDLVPETLDEAVEACVRAGGEARAYLCNVAREEEVAKTFETIAHDFGQLNGLINNAGILRDGFLIKARDGKVERRMELSQWQAVIDVNLTGVFLCAREAATQMVQTGSQGVIINISSISRAGNMGQSNYSAAKAGVAALVPVWAKELARHGIRCMGIAPGFIETEMTASMKPEALEKMTAGIPLRRMGKPEEIASAAAFIFENDYLSGRIIEVDGALRL</sequence>
<dbReference type="SUPFAM" id="SSF51735">
    <property type="entry name" value="NAD(P)-binding Rossmann-fold domains"/>
    <property type="match status" value="1"/>
</dbReference>
<protein>
    <recommendedName>
        <fullName evidence="7">2,3-dihydroxy-2,3-dihydro-p-cumate dehydrogenase</fullName>
        <ecNumber evidence="6">1.3.1.58</ecNumber>
    </recommendedName>
    <alternativeName>
        <fullName evidence="3">Biphenyl-2,3-dihydro-2,3-diol dehydrogenase</fullName>
    </alternativeName>
</protein>
<evidence type="ECO:0000256" key="7">
    <source>
        <dbReference type="ARBA" id="ARBA00073443"/>
    </source>
</evidence>
<dbReference type="InterPro" id="IPR036291">
    <property type="entry name" value="NAD(P)-bd_dom_sf"/>
</dbReference>
<accession>A0A1V2DWK7</accession>
<dbReference type="SMART" id="SM00822">
    <property type="entry name" value="PKS_KR"/>
    <property type="match status" value="1"/>
</dbReference>
<dbReference type="GO" id="GO:0030497">
    <property type="term" value="P:fatty acid elongation"/>
    <property type="evidence" value="ECO:0007669"/>
    <property type="project" value="TreeGrafter"/>
</dbReference>
<dbReference type="InterPro" id="IPR020904">
    <property type="entry name" value="Sc_DH/Rdtase_CS"/>
</dbReference>